<dbReference type="AlphaFoldDB" id="A0ABD3EY83"/>
<comment type="caution">
    <text evidence="1">The sequence shown here is derived from an EMBL/GenBank/DDBJ whole genome shotgun (WGS) entry which is preliminary data.</text>
</comment>
<evidence type="ECO:0000313" key="1">
    <source>
        <dbReference type="EMBL" id="KAL3659161.1"/>
    </source>
</evidence>
<reference evidence="1 2" key="1">
    <citation type="submission" date="2024-09" db="EMBL/GenBank/DDBJ databases">
        <title>Genome sequencing and assembly of Phytophthora oleae, isolate VK10A, causative agent of rot of olive drupes.</title>
        <authorList>
            <person name="Conti Taguali S."/>
            <person name="Riolo M."/>
            <person name="La Spada F."/>
            <person name="Cacciola S.O."/>
            <person name="Dionisio G."/>
        </authorList>
    </citation>
    <scope>NUCLEOTIDE SEQUENCE [LARGE SCALE GENOMIC DNA]</scope>
    <source>
        <strain evidence="1 2">VK10A</strain>
    </source>
</reference>
<sequence length="138" mass="13732">MTVAQAVPIAICEAPLDPEALAEAAVVLPVVLEAVVDEESVAAGDEPAVEVVAPASTVPVELEEPTVASTAAEPVTPSVESPAPEAPVAGAVVTADAAVVAVGVVLAADWPLTAAMAMVARTRTWTNFIGAGTLEELV</sequence>
<name>A0ABD3EY83_9STRA</name>
<accession>A0ABD3EY83</accession>
<evidence type="ECO:0000313" key="2">
    <source>
        <dbReference type="Proteomes" id="UP001632037"/>
    </source>
</evidence>
<protein>
    <submittedName>
        <fullName evidence="1">Uncharacterized protein</fullName>
    </submittedName>
</protein>
<proteinExistence type="predicted"/>
<gene>
    <name evidence="1" type="ORF">V7S43_015741</name>
</gene>
<dbReference type="Proteomes" id="UP001632037">
    <property type="component" value="Unassembled WGS sequence"/>
</dbReference>
<dbReference type="EMBL" id="JBIMZQ010000048">
    <property type="protein sequence ID" value="KAL3659161.1"/>
    <property type="molecule type" value="Genomic_DNA"/>
</dbReference>
<keyword evidence="2" id="KW-1185">Reference proteome</keyword>
<organism evidence="1 2">
    <name type="scientific">Phytophthora oleae</name>
    <dbReference type="NCBI Taxonomy" id="2107226"/>
    <lineage>
        <taxon>Eukaryota</taxon>
        <taxon>Sar</taxon>
        <taxon>Stramenopiles</taxon>
        <taxon>Oomycota</taxon>
        <taxon>Peronosporomycetes</taxon>
        <taxon>Peronosporales</taxon>
        <taxon>Peronosporaceae</taxon>
        <taxon>Phytophthora</taxon>
    </lineage>
</organism>